<protein>
    <submittedName>
        <fullName evidence="1">Uncharacterized protein</fullName>
    </submittedName>
</protein>
<dbReference type="EMBL" id="MT141907">
    <property type="protein sequence ID" value="QJA71881.1"/>
    <property type="molecule type" value="Genomic_DNA"/>
</dbReference>
<proteinExistence type="predicted"/>
<organism evidence="1">
    <name type="scientific">viral metagenome</name>
    <dbReference type="NCBI Taxonomy" id="1070528"/>
    <lineage>
        <taxon>unclassified sequences</taxon>
        <taxon>metagenomes</taxon>
        <taxon>organismal metagenomes</taxon>
    </lineage>
</organism>
<sequence length="142" mass="17172">MRIKLYHFTSRHHIRGCIKEGLKFGHIPVSIDPPKIIPGYQWLTKNKSFEQEWEKYSSLKYRRNYYQITIIIPKKYQKNLYKWLFFCKNTTNPEIINASKGLNIFGDPHKWYIYRGIVSPDWFVKVNINPEYTKSGRGLRIW</sequence>
<evidence type="ECO:0000313" key="1">
    <source>
        <dbReference type="EMBL" id="QJA71881.1"/>
    </source>
</evidence>
<reference evidence="1" key="1">
    <citation type="submission" date="2020-03" db="EMBL/GenBank/DDBJ databases">
        <title>The deep terrestrial virosphere.</title>
        <authorList>
            <person name="Holmfeldt K."/>
            <person name="Nilsson E."/>
            <person name="Simone D."/>
            <person name="Lopez-Fernandez M."/>
            <person name="Wu X."/>
            <person name="de Brujin I."/>
            <person name="Lundin D."/>
            <person name="Andersson A."/>
            <person name="Bertilsson S."/>
            <person name="Dopson M."/>
        </authorList>
    </citation>
    <scope>NUCLEOTIDE SEQUENCE</scope>
    <source>
        <strain evidence="1">MM415A02993</strain>
    </source>
</reference>
<gene>
    <name evidence="1" type="ORF">MM415A02993_0007</name>
</gene>
<name>A0A6M3JRU2_9ZZZZ</name>
<dbReference type="AlphaFoldDB" id="A0A6M3JRU2"/>
<accession>A0A6M3JRU2</accession>